<dbReference type="RefSeq" id="WP_158204981.1">
    <property type="nucleotide sequence ID" value="NZ_WSZK01000020.1"/>
</dbReference>
<evidence type="ECO:0008006" key="4">
    <source>
        <dbReference type="Google" id="ProtNLM"/>
    </source>
</evidence>
<protein>
    <recommendedName>
        <fullName evidence="4">BREX system P-loop protein BrxC</fullName>
    </recommendedName>
</protein>
<proteinExistence type="predicted"/>
<organism evidence="2 3">
    <name type="scientific">Halomarina oriensis</name>
    <dbReference type="NCBI Taxonomy" id="671145"/>
    <lineage>
        <taxon>Archaea</taxon>
        <taxon>Methanobacteriati</taxon>
        <taxon>Methanobacteriota</taxon>
        <taxon>Stenosarchaea group</taxon>
        <taxon>Halobacteria</taxon>
        <taxon>Halobacteriales</taxon>
        <taxon>Natronomonadaceae</taxon>
        <taxon>Halomarina</taxon>
    </lineage>
</organism>
<name>A0A6B0GK45_9EURY</name>
<evidence type="ECO:0000256" key="1">
    <source>
        <dbReference type="SAM" id="MobiDB-lite"/>
    </source>
</evidence>
<gene>
    <name evidence="2" type="ORF">GQS65_12490</name>
</gene>
<dbReference type="AlphaFoldDB" id="A0A6B0GK45"/>
<keyword evidence="3" id="KW-1185">Reference proteome</keyword>
<reference evidence="2 3" key="1">
    <citation type="submission" date="2019-12" db="EMBL/GenBank/DDBJ databases">
        <title>Halocatena pleomorpha gen. nov. sp. nov., an extremely halophilic archaeon of family Halobacteriaceae isolated from saltpan soil.</title>
        <authorList>
            <person name="Pal Y."/>
            <person name="Verma A."/>
            <person name="Krishnamurthi S."/>
            <person name="Kumar P."/>
        </authorList>
    </citation>
    <scope>NUCLEOTIDE SEQUENCE [LARGE SCALE GENOMIC DNA]</scope>
    <source>
        <strain evidence="2 3">JCM 16495</strain>
    </source>
</reference>
<accession>A0A6B0GK45</accession>
<dbReference type="Proteomes" id="UP000451471">
    <property type="component" value="Unassembled WGS sequence"/>
</dbReference>
<evidence type="ECO:0000313" key="2">
    <source>
        <dbReference type="EMBL" id="MWG35296.1"/>
    </source>
</evidence>
<dbReference type="OrthoDB" id="174177at2157"/>
<sequence>MSIQTLFRSDPTRPLEEVQKVNAREQAATDVAEFHETDSARRVLTELGDVVETHPGEDARFLYLEATFGSGKTHLLKLIGLVADRDPEFAQLGDDLAEQWPGFDTLAQSIDNAHVDRLTPVFLNLLGRDASKEPPLPFLIFEAIGRELGYPTDPNWLLEWAWTVDMEYDGVWEALRTTTHDGQSFDDVLDERASLRRWLYGALPALSETTGTDLNDRDGVKASIENAEARVDPESFEADELVSRIETATAVLNEEGSSTELLLGLDEVALFVGDSPKRYREFERTMEALQNGPNPVVVTTGQYSLPATRESLIGEDSDDHWTHQQVLLEGADTEIIVRKRWLQKTPEGKTSIDSLVSTMPDLSLETYSSVGSSDPDPIEAYPFREYDLPLLRTVMQELITQGRPTDRDYIRGRALLVLVRSLFTKFGWASAEAGALVTWDELFDLLVEDTDYVPLWVQEMLSNTLIPTFGGDEAAWEVRVSKALYLLNQTPAVPATPENLGRLMFDDVSDSIEETVADTQSALDTLVDKRKVLTETTEQGDDVYTLVSEEQESILSRAQTRAEEISPHQLKAWLENRLRENDDFFRSEGTRHEVDVGEERLVPLRYAYSILDPIDRAPTTEYDAIQVRVLASDSETISEQVETWQTVNEGREGGEHVLVAIDVPDPTLEKIRNVLGMADVLGKETESHEELEREHRRDKRRLETSISDLLDNATVHTVDEERGDRPSVLDEVVTDQVEAVFGSTRKVLARPLTEVEDAKALASFFRGSRDWPLTDGDAVLLGVDRSSAEIVDGGWCRAFIDKYESQAAVDVETVLQQTQTANGAYRGTPQESIAALLITLATSNEQVALKKDTEYVTDPAAIGRLVRTKGGLTSLQVRFGVDTVDPTEVRTVVSMLLGHDPDGSDLDAWVAELADWVDANSALIKRTVKDVSKEFDVSLDALEAALEPAYSGGDLTTSSLVEEDIQSQAETFATARELFDESASDGATALWTQFTETLDTLEERYPDATITERMRATASGGTVPTAETVTTRLADASGYRVDELSTQYRRVTGEQCDATDPEAICEALTEWVRDHESAVRELLTDTTDTFDGVSFDALESVFETAWDGGELEESDFVVSSVDQQLASYENAREILRGTPSPWSKLEARYETLREEHPESPTTRSVEAGLARSQPPSRKTVQRLIDMPIIGGDDVWAQLQARAEELRTELPNADLTDTVTGMVDADDRPTDERARALLDEAEALLERIRTVKDTLDDADDGSVVIIEDDA</sequence>
<feature type="region of interest" description="Disordered" evidence="1">
    <location>
        <begin position="1153"/>
        <end position="1177"/>
    </location>
</feature>
<comment type="caution">
    <text evidence="2">The sequence shown here is derived from an EMBL/GenBank/DDBJ whole genome shotgun (WGS) entry which is preliminary data.</text>
</comment>
<dbReference type="EMBL" id="WSZK01000020">
    <property type="protein sequence ID" value="MWG35296.1"/>
    <property type="molecule type" value="Genomic_DNA"/>
</dbReference>
<evidence type="ECO:0000313" key="3">
    <source>
        <dbReference type="Proteomes" id="UP000451471"/>
    </source>
</evidence>